<reference evidence="2" key="1">
    <citation type="journal article" date="2020" name="Appl. Environ. Microbiol.">
        <title>Medium-Chain Fatty Acid Synthesis by 'Candidatus Weimeria bifida' gen. nov., sp. nov., and 'Candidatus Pseudoramibacter fermentans' sp. nov.</title>
        <authorList>
            <person name="Scarborough M.J."/>
            <person name="Myers K.S."/>
            <person name="Donohue T.J."/>
            <person name="Noguera D.R."/>
        </authorList>
    </citation>
    <scope>NUCLEOTIDE SEQUENCE</scope>
    <source>
        <strain evidence="2">LCO1.1</strain>
    </source>
</reference>
<proteinExistence type="predicted"/>
<evidence type="ECO:0000313" key="2">
    <source>
        <dbReference type="EMBL" id="MQN01963.1"/>
    </source>
</evidence>
<dbReference type="Pfam" id="PF01451">
    <property type="entry name" value="LMWPc"/>
    <property type="match status" value="1"/>
</dbReference>
<dbReference type="InterPro" id="IPR036196">
    <property type="entry name" value="Ptyr_pPase_sf"/>
</dbReference>
<sequence length="154" mass="17051">MRVVRLIFVDKKGNARSAMACALYKKMYEDSGIEAMARGLVVSFGEPLNQKAEAVMVGKGLDTTGFISQQLSEKDIKPGTLIFTMKESDQKRIIAEYSGANERNTFVLSSFVGEELEIMDPYGGSLQVYGICLEALGSTLKKLPEKLKEIENER</sequence>
<evidence type="ECO:0000259" key="1">
    <source>
        <dbReference type="SMART" id="SM00226"/>
    </source>
</evidence>
<comment type="caution">
    <text evidence="2">The sequence shown here is derived from an EMBL/GenBank/DDBJ whole genome shotgun (WGS) entry which is preliminary data.</text>
</comment>
<dbReference type="SUPFAM" id="SSF52788">
    <property type="entry name" value="Phosphotyrosine protein phosphatases I"/>
    <property type="match status" value="1"/>
</dbReference>
<organism evidence="2 3">
    <name type="scientific">Candidatus Weimeria bifida</name>
    <dbReference type="NCBI Taxonomy" id="2599074"/>
    <lineage>
        <taxon>Bacteria</taxon>
        <taxon>Bacillati</taxon>
        <taxon>Bacillota</taxon>
        <taxon>Clostridia</taxon>
        <taxon>Lachnospirales</taxon>
        <taxon>Lachnospiraceae</taxon>
        <taxon>Candidatus Weimeria</taxon>
    </lineage>
</organism>
<dbReference type="InterPro" id="IPR023485">
    <property type="entry name" value="Ptyr_pPase"/>
</dbReference>
<dbReference type="Gene3D" id="3.40.50.2300">
    <property type="match status" value="1"/>
</dbReference>
<accession>A0A6N7J1K4</accession>
<protein>
    <submittedName>
        <fullName evidence="2">Phosphotyrosine protein phosphatase</fullName>
    </submittedName>
</protein>
<gene>
    <name evidence="2" type="ORF">FRC54_08695</name>
</gene>
<dbReference type="EMBL" id="VOGC01000007">
    <property type="protein sequence ID" value="MQN01963.1"/>
    <property type="molecule type" value="Genomic_DNA"/>
</dbReference>
<name>A0A6N7J1K4_9FIRM</name>
<feature type="domain" description="Phosphotyrosine protein phosphatase I" evidence="1">
    <location>
        <begin position="4"/>
        <end position="146"/>
    </location>
</feature>
<dbReference type="AlphaFoldDB" id="A0A6N7J1K4"/>
<dbReference type="Proteomes" id="UP000460257">
    <property type="component" value="Unassembled WGS sequence"/>
</dbReference>
<dbReference type="SMART" id="SM00226">
    <property type="entry name" value="LMWPc"/>
    <property type="match status" value="1"/>
</dbReference>
<evidence type="ECO:0000313" key="3">
    <source>
        <dbReference type="Proteomes" id="UP000460257"/>
    </source>
</evidence>
<keyword evidence="3" id="KW-1185">Reference proteome</keyword>